<gene>
    <name evidence="1" type="ORF">DW068_17360</name>
</gene>
<organism evidence="1 2">
    <name type="scientific">Anaerobutyricum hallii</name>
    <dbReference type="NCBI Taxonomy" id="39488"/>
    <lineage>
        <taxon>Bacteria</taxon>
        <taxon>Bacillati</taxon>
        <taxon>Bacillota</taxon>
        <taxon>Clostridia</taxon>
        <taxon>Lachnospirales</taxon>
        <taxon>Lachnospiraceae</taxon>
        <taxon>Anaerobutyricum</taxon>
    </lineage>
</organism>
<proteinExistence type="predicted"/>
<comment type="caution">
    <text evidence="1">The sequence shown here is derived from an EMBL/GenBank/DDBJ whole genome shotgun (WGS) entry which is preliminary data.</text>
</comment>
<dbReference type="Proteomes" id="UP000283497">
    <property type="component" value="Unassembled WGS sequence"/>
</dbReference>
<name>A0A415G2F5_9FIRM</name>
<dbReference type="AlphaFoldDB" id="A0A415G2F5"/>
<dbReference type="EMBL" id="QRNJ01000136">
    <property type="protein sequence ID" value="RHK31530.1"/>
    <property type="molecule type" value="Genomic_DNA"/>
</dbReference>
<accession>A0A415G2F5</accession>
<evidence type="ECO:0000313" key="1">
    <source>
        <dbReference type="EMBL" id="RHK31530.1"/>
    </source>
</evidence>
<dbReference type="RefSeq" id="WP_118315409.1">
    <property type="nucleotide sequence ID" value="NZ_QRNJ01000136.1"/>
</dbReference>
<reference evidence="1 2" key="1">
    <citation type="submission" date="2018-08" db="EMBL/GenBank/DDBJ databases">
        <title>A genome reference for cultivated species of the human gut microbiota.</title>
        <authorList>
            <person name="Zou Y."/>
            <person name="Xue W."/>
            <person name="Luo G."/>
        </authorList>
    </citation>
    <scope>NUCLEOTIDE SEQUENCE [LARGE SCALE GENOMIC DNA]</scope>
    <source>
        <strain evidence="1 2">AF45-14BH</strain>
    </source>
</reference>
<sequence>MKEELKNEIRNYVKINNLNASQADKLIDEYESEQTFTEHDDGSFEMITGNTIEEVTEWLRQKKIN</sequence>
<protein>
    <submittedName>
        <fullName evidence="1">Uncharacterized protein</fullName>
    </submittedName>
</protein>
<evidence type="ECO:0000313" key="2">
    <source>
        <dbReference type="Proteomes" id="UP000283497"/>
    </source>
</evidence>